<accession>A0A3M8PC01</accession>
<evidence type="ECO:0000313" key="2">
    <source>
        <dbReference type="EMBL" id="RNF41163.1"/>
    </source>
</evidence>
<comment type="caution">
    <text evidence="2">The sequence shown here is derived from an EMBL/GenBank/DDBJ whole genome shotgun (WGS) entry which is preliminary data.</text>
</comment>
<sequence>MAAVKVLQVVGYKNSGKTTLTAQLLELAQQSGKTVSTIKHHGHGGALETPPAGTDSMQFLDKGAASSLAYGDGVVQLHMHKDQADLKELISLSLSANPDIVLVEGFKQAGYEKIVLVRTPEDWEDLQKLRNIRLVIGQEGAVPGDIEAVGRHQQKEIENWFFQWMEGESDESI</sequence>
<dbReference type="PANTHER" id="PTHR40072">
    <property type="entry name" value="MOLYBDOPTERIN-GUANINE DINUCLEOTIDE BIOSYNTHESIS ADAPTER PROTEIN-RELATED"/>
    <property type="match status" value="1"/>
</dbReference>
<protein>
    <submittedName>
        <fullName evidence="2">Molybdopterin-guanine dinucleotide biosynthesis protein B</fullName>
    </submittedName>
</protein>
<dbReference type="Pfam" id="PF03205">
    <property type="entry name" value="MobB"/>
    <property type="match status" value="1"/>
</dbReference>
<dbReference type="GO" id="GO:0005525">
    <property type="term" value="F:GTP binding"/>
    <property type="evidence" value="ECO:0007669"/>
    <property type="project" value="InterPro"/>
</dbReference>
<dbReference type="InterPro" id="IPR027417">
    <property type="entry name" value="P-loop_NTPase"/>
</dbReference>
<name>A0A3M8PC01_9BACL</name>
<dbReference type="OrthoDB" id="9786803at2"/>
<dbReference type="Proteomes" id="UP000275473">
    <property type="component" value="Unassembled WGS sequence"/>
</dbReference>
<dbReference type="NCBIfam" id="TIGR00176">
    <property type="entry name" value="mobB"/>
    <property type="match status" value="1"/>
</dbReference>
<dbReference type="Gene3D" id="3.40.50.300">
    <property type="entry name" value="P-loop containing nucleotide triphosphate hydrolases"/>
    <property type="match status" value="1"/>
</dbReference>
<dbReference type="AlphaFoldDB" id="A0A3M8PC01"/>
<evidence type="ECO:0000259" key="1">
    <source>
        <dbReference type="Pfam" id="PF03205"/>
    </source>
</evidence>
<dbReference type="EMBL" id="RIAX01000001">
    <property type="protein sequence ID" value="RNF41163.1"/>
    <property type="molecule type" value="Genomic_DNA"/>
</dbReference>
<dbReference type="SUPFAM" id="SSF52540">
    <property type="entry name" value="P-loop containing nucleoside triphosphate hydrolases"/>
    <property type="match status" value="1"/>
</dbReference>
<reference evidence="2 3" key="1">
    <citation type="journal article" date="2018" name="Int. J. Syst. Evol. Microbiol.">
        <title>Planococcus salinus sp. nov., a moderately halophilic bacterium isolated from a saline-alkali soil.</title>
        <authorList>
            <person name="Gan L."/>
        </authorList>
    </citation>
    <scope>NUCLEOTIDE SEQUENCE [LARGE SCALE GENOMIC DNA]</scope>
    <source>
        <strain evidence="2 3">LCB217</strain>
    </source>
</reference>
<proteinExistence type="predicted"/>
<organism evidence="2 3">
    <name type="scientific">Planococcus salinus</name>
    <dbReference type="NCBI Taxonomy" id="1848460"/>
    <lineage>
        <taxon>Bacteria</taxon>
        <taxon>Bacillati</taxon>
        <taxon>Bacillota</taxon>
        <taxon>Bacilli</taxon>
        <taxon>Bacillales</taxon>
        <taxon>Caryophanaceae</taxon>
        <taxon>Planococcus</taxon>
    </lineage>
</organism>
<feature type="domain" description="Molybdopterin-guanine dinucleotide biosynthesis protein B (MobB)" evidence="1">
    <location>
        <begin position="6"/>
        <end position="132"/>
    </location>
</feature>
<dbReference type="InterPro" id="IPR004435">
    <property type="entry name" value="MobB_dom"/>
</dbReference>
<gene>
    <name evidence="2" type="primary">mobB</name>
    <name evidence="2" type="ORF">EEX84_02105</name>
</gene>
<keyword evidence="3" id="KW-1185">Reference proteome</keyword>
<evidence type="ECO:0000313" key="3">
    <source>
        <dbReference type="Proteomes" id="UP000275473"/>
    </source>
</evidence>
<dbReference type="GO" id="GO:0006777">
    <property type="term" value="P:Mo-molybdopterin cofactor biosynthetic process"/>
    <property type="evidence" value="ECO:0007669"/>
    <property type="project" value="InterPro"/>
</dbReference>
<dbReference type="PANTHER" id="PTHR40072:SF1">
    <property type="entry name" value="MOLYBDOPTERIN-GUANINE DINUCLEOTIDE BIOSYNTHESIS ADAPTER PROTEIN"/>
    <property type="match status" value="1"/>
</dbReference>
<dbReference type="RefSeq" id="WP_123163911.1">
    <property type="nucleotide sequence ID" value="NZ_RIAX01000001.1"/>
</dbReference>
<dbReference type="InterPro" id="IPR052539">
    <property type="entry name" value="MGD_biosynthesis_adapter"/>
</dbReference>